<reference evidence="1 2" key="1">
    <citation type="journal article" date="2019" name="Mol. Biol. Evol.">
        <title>Blast fungal genomes show frequent chromosomal changes, gene gains and losses, and effector gene turnover.</title>
        <authorList>
            <person name="Gomez Luciano L.B."/>
            <person name="Jason Tsai I."/>
            <person name="Chuma I."/>
            <person name="Tosa Y."/>
            <person name="Chen Y.H."/>
            <person name="Li J.Y."/>
            <person name="Li M.Y."/>
            <person name="Jade Lu M.Y."/>
            <person name="Nakayashiki H."/>
            <person name="Li W.H."/>
        </authorList>
    </citation>
    <scope>NUCLEOTIDE SEQUENCE [LARGE SCALE GENOMIC DNA]</scope>
    <source>
        <strain evidence="1">MZ5-1-6</strain>
    </source>
</reference>
<name>A0A4P7N5G4_PYROR</name>
<accession>A0A4P7N5G4</accession>
<protein>
    <submittedName>
        <fullName evidence="1">Uncharacterized protein</fullName>
    </submittedName>
</protein>
<dbReference type="EMBL" id="CP034205">
    <property type="protein sequence ID" value="QBZ55200.1"/>
    <property type="molecule type" value="Genomic_DNA"/>
</dbReference>
<gene>
    <name evidence="1" type="ORF">PoMZ_00094</name>
</gene>
<dbReference type="AlphaFoldDB" id="A0A4P7N5G4"/>
<organism evidence="1 2">
    <name type="scientific">Pyricularia oryzae</name>
    <name type="common">Rice blast fungus</name>
    <name type="synonym">Magnaporthe oryzae</name>
    <dbReference type="NCBI Taxonomy" id="318829"/>
    <lineage>
        <taxon>Eukaryota</taxon>
        <taxon>Fungi</taxon>
        <taxon>Dikarya</taxon>
        <taxon>Ascomycota</taxon>
        <taxon>Pezizomycotina</taxon>
        <taxon>Sordariomycetes</taxon>
        <taxon>Sordariomycetidae</taxon>
        <taxon>Magnaporthales</taxon>
        <taxon>Pyriculariaceae</taxon>
        <taxon>Pyricularia</taxon>
    </lineage>
</organism>
<evidence type="ECO:0000313" key="1">
    <source>
        <dbReference type="EMBL" id="QBZ55200.1"/>
    </source>
</evidence>
<sequence>MQFAAVFTIAAALLPSALGAPATPAPSKPAAVLPQLCKVEMFDNNARFVGTARGNWDKDFVIKGHTIKCNTRCETKDVVLPKNWSVKGYMIKV</sequence>
<proteinExistence type="predicted"/>
<dbReference type="Proteomes" id="UP000294847">
    <property type="component" value="Chromosome 2"/>
</dbReference>
<evidence type="ECO:0000313" key="2">
    <source>
        <dbReference type="Proteomes" id="UP000294847"/>
    </source>
</evidence>